<comment type="subcellular location">
    <subcellularLocation>
        <location evidence="1">Nucleus</location>
    </subcellularLocation>
</comment>
<dbReference type="Gene3D" id="3.30.40.10">
    <property type="entry name" value="Zinc/RING finger domain, C3HC4 (zinc finger)"/>
    <property type="match status" value="1"/>
</dbReference>
<dbReference type="PANTHER" id="PTHR12628:SF13">
    <property type="entry name" value="HOMEOBOX PROTEIN HAT3.1"/>
    <property type="match status" value="1"/>
</dbReference>
<feature type="region of interest" description="Disordered" evidence="13">
    <location>
        <begin position="244"/>
        <end position="283"/>
    </location>
</feature>
<dbReference type="InterPro" id="IPR013083">
    <property type="entry name" value="Znf_RING/FYVE/PHD"/>
</dbReference>
<evidence type="ECO:0000256" key="3">
    <source>
        <dbReference type="ARBA" id="ARBA00022723"/>
    </source>
</evidence>
<keyword evidence="6" id="KW-0862">Zinc</keyword>
<dbReference type="SUPFAM" id="SSF57903">
    <property type="entry name" value="FYVE/PHD zinc finger"/>
    <property type="match status" value="1"/>
</dbReference>
<evidence type="ECO:0000256" key="1">
    <source>
        <dbReference type="ARBA" id="ARBA00004123"/>
    </source>
</evidence>
<proteinExistence type="inferred from homology"/>
<dbReference type="GO" id="GO:0003682">
    <property type="term" value="F:chromatin binding"/>
    <property type="evidence" value="ECO:0007669"/>
    <property type="project" value="TreeGrafter"/>
</dbReference>
<dbReference type="SUPFAM" id="SSF55909">
    <property type="entry name" value="Pentein"/>
    <property type="match status" value="1"/>
</dbReference>
<evidence type="ECO:0000256" key="9">
    <source>
        <dbReference type="ARBA" id="ARBA00023155"/>
    </source>
</evidence>
<keyword evidence="11" id="KW-0539">Nucleus</keyword>
<dbReference type="Gene3D" id="3.75.10.10">
    <property type="entry name" value="L-arginine/glycine Amidinotransferase, Chain A"/>
    <property type="match status" value="1"/>
</dbReference>
<evidence type="ECO:0000256" key="6">
    <source>
        <dbReference type="ARBA" id="ARBA00022833"/>
    </source>
</evidence>
<sequence>MYSEPERGDNWRDNTVHAQKVFAKVATAISKFEPVTVCASAAQWDNARRQLPHSVRVIEMSMNDSWFRDSGPTFVVNKSKSSPGNTIYKVAGIDCMPNLSLDKIKPEKELKRAKAEIFGRKLKIRDLFQRLDLSRSEGRLPEILFDSRGEIDSEEIFCAKCGSKDVTLSNDIILCDGACDRGFHQFCLDPPLLKEYIPPDDEGWLCPGCECKIDCIKLLNDSQETNILLGDSWEKIFAEEAAAAASGKNLDDNSGMPSDDSEDDDYDPGGPDVDEKMFKDSSCSDFTSDSEDFTGVLDDCKHTGKAQGPQASTPDHVGNNEEGCGHPEQGDTAPLYPRRQVESLDYKKLHNELVLLLKSAS</sequence>
<dbReference type="GO" id="GO:0008270">
    <property type="term" value="F:zinc ion binding"/>
    <property type="evidence" value="ECO:0007669"/>
    <property type="project" value="UniProtKB-KW"/>
</dbReference>
<gene>
    <name evidence="15" type="ORF">POM88_032515</name>
</gene>
<evidence type="ECO:0000256" key="4">
    <source>
        <dbReference type="ARBA" id="ARBA00022771"/>
    </source>
</evidence>
<dbReference type="GO" id="GO:0005634">
    <property type="term" value="C:nucleus"/>
    <property type="evidence" value="ECO:0007669"/>
    <property type="project" value="UniProtKB-SubCell"/>
</dbReference>
<dbReference type="PROSITE" id="PS01359">
    <property type="entry name" value="ZF_PHD_1"/>
    <property type="match status" value="1"/>
</dbReference>
<dbReference type="CDD" id="cd15504">
    <property type="entry name" value="PHD_PRHA_like"/>
    <property type="match status" value="1"/>
</dbReference>
<keyword evidence="9" id="KW-0371">Homeobox</keyword>
<feature type="domain" description="PHD-type" evidence="14">
    <location>
        <begin position="155"/>
        <end position="212"/>
    </location>
</feature>
<keyword evidence="10" id="KW-0804">Transcription</keyword>
<dbReference type="GO" id="GO:0043565">
    <property type="term" value="F:sequence-specific DNA binding"/>
    <property type="evidence" value="ECO:0007669"/>
    <property type="project" value="UniProtKB-ARBA"/>
</dbReference>
<organism evidence="15 16">
    <name type="scientific">Heracleum sosnowskyi</name>
    <dbReference type="NCBI Taxonomy" id="360622"/>
    <lineage>
        <taxon>Eukaryota</taxon>
        <taxon>Viridiplantae</taxon>
        <taxon>Streptophyta</taxon>
        <taxon>Embryophyta</taxon>
        <taxon>Tracheophyta</taxon>
        <taxon>Spermatophyta</taxon>
        <taxon>Magnoliopsida</taxon>
        <taxon>eudicotyledons</taxon>
        <taxon>Gunneridae</taxon>
        <taxon>Pentapetalae</taxon>
        <taxon>asterids</taxon>
        <taxon>campanulids</taxon>
        <taxon>Apiales</taxon>
        <taxon>Apiaceae</taxon>
        <taxon>Apioideae</taxon>
        <taxon>apioid superclade</taxon>
        <taxon>Tordylieae</taxon>
        <taxon>Tordyliinae</taxon>
        <taxon>Heracleum</taxon>
    </lineage>
</organism>
<dbReference type="PANTHER" id="PTHR12628">
    <property type="entry name" value="POLYCOMB-LIKE TRANSCRIPTION FACTOR"/>
    <property type="match status" value="1"/>
</dbReference>
<dbReference type="InterPro" id="IPR011011">
    <property type="entry name" value="Znf_FYVE_PHD"/>
</dbReference>
<dbReference type="Pfam" id="PF04371">
    <property type="entry name" value="PAD_porph"/>
    <property type="match status" value="1"/>
</dbReference>
<dbReference type="FunFam" id="3.30.40.10:FF:000270">
    <property type="entry name" value="pathogenesis-related homeodomain protein-like"/>
    <property type="match status" value="1"/>
</dbReference>
<dbReference type="GO" id="GO:0006355">
    <property type="term" value="P:regulation of DNA-templated transcription"/>
    <property type="evidence" value="ECO:0007669"/>
    <property type="project" value="UniProtKB-ARBA"/>
</dbReference>
<dbReference type="Pfam" id="PF00628">
    <property type="entry name" value="PHD"/>
    <property type="match status" value="1"/>
</dbReference>
<evidence type="ECO:0000256" key="10">
    <source>
        <dbReference type="ARBA" id="ARBA00023163"/>
    </source>
</evidence>
<evidence type="ECO:0000259" key="14">
    <source>
        <dbReference type="PROSITE" id="PS50016"/>
    </source>
</evidence>
<evidence type="ECO:0000313" key="15">
    <source>
        <dbReference type="EMBL" id="KAK1376322.1"/>
    </source>
</evidence>
<evidence type="ECO:0000256" key="2">
    <source>
        <dbReference type="ARBA" id="ARBA00007427"/>
    </source>
</evidence>
<evidence type="ECO:0000256" key="12">
    <source>
        <dbReference type="PROSITE-ProRule" id="PRU00146"/>
    </source>
</evidence>
<dbReference type="GO" id="GO:0004668">
    <property type="term" value="F:protein-arginine deiminase activity"/>
    <property type="evidence" value="ECO:0007669"/>
    <property type="project" value="InterPro"/>
</dbReference>
<evidence type="ECO:0000256" key="11">
    <source>
        <dbReference type="ARBA" id="ARBA00023242"/>
    </source>
</evidence>
<feature type="region of interest" description="Disordered" evidence="13">
    <location>
        <begin position="297"/>
        <end position="338"/>
    </location>
</feature>
<dbReference type="EMBL" id="JAUIZM010000007">
    <property type="protein sequence ID" value="KAK1376322.1"/>
    <property type="molecule type" value="Genomic_DNA"/>
</dbReference>
<dbReference type="GO" id="GO:0009446">
    <property type="term" value="P:putrescine biosynthetic process"/>
    <property type="evidence" value="ECO:0007669"/>
    <property type="project" value="InterPro"/>
</dbReference>
<dbReference type="GO" id="GO:0010557">
    <property type="term" value="P:positive regulation of macromolecule biosynthetic process"/>
    <property type="evidence" value="ECO:0007669"/>
    <property type="project" value="UniProtKB-ARBA"/>
</dbReference>
<evidence type="ECO:0000256" key="7">
    <source>
        <dbReference type="ARBA" id="ARBA00023015"/>
    </source>
</evidence>
<dbReference type="InterPro" id="IPR045876">
    <property type="entry name" value="PRHA-like_PHD-finger"/>
</dbReference>
<dbReference type="AlphaFoldDB" id="A0AAD8MKQ2"/>
<reference evidence="15" key="2">
    <citation type="submission" date="2023-05" db="EMBL/GenBank/DDBJ databases">
        <authorList>
            <person name="Schelkunov M.I."/>
        </authorList>
    </citation>
    <scope>NUCLEOTIDE SEQUENCE</scope>
    <source>
        <strain evidence="15">Hsosn_3</strain>
        <tissue evidence="15">Leaf</tissue>
    </source>
</reference>
<reference evidence="15" key="1">
    <citation type="submission" date="2023-02" db="EMBL/GenBank/DDBJ databases">
        <title>Genome of toxic invasive species Heracleum sosnowskyi carries increased number of genes despite the absence of recent whole-genome duplications.</title>
        <authorList>
            <person name="Schelkunov M."/>
            <person name="Shtratnikova V."/>
            <person name="Makarenko M."/>
            <person name="Klepikova A."/>
            <person name="Omelchenko D."/>
            <person name="Novikova G."/>
            <person name="Obukhova E."/>
            <person name="Bogdanov V."/>
            <person name="Penin A."/>
            <person name="Logacheva M."/>
        </authorList>
    </citation>
    <scope>NUCLEOTIDE SEQUENCE</scope>
    <source>
        <strain evidence="15">Hsosn_3</strain>
        <tissue evidence="15">Leaf</tissue>
    </source>
</reference>
<accession>A0AAD8MKQ2</accession>
<evidence type="ECO:0000256" key="8">
    <source>
        <dbReference type="ARBA" id="ARBA00023125"/>
    </source>
</evidence>
<comment type="similarity">
    <text evidence="2">Belongs to the PHD-associated homeobox family.</text>
</comment>
<protein>
    <recommendedName>
        <fullName evidence="14">PHD-type domain-containing protein</fullName>
    </recommendedName>
</protein>
<dbReference type="InterPro" id="IPR001965">
    <property type="entry name" value="Znf_PHD"/>
</dbReference>
<keyword evidence="3" id="KW-0479">Metal-binding</keyword>
<evidence type="ECO:0000313" key="16">
    <source>
        <dbReference type="Proteomes" id="UP001237642"/>
    </source>
</evidence>
<dbReference type="InterPro" id="IPR019786">
    <property type="entry name" value="Zinc_finger_PHD-type_CS"/>
</dbReference>
<keyword evidence="5" id="KW-0378">Hydrolase</keyword>
<dbReference type="Proteomes" id="UP001237642">
    <property type="component" value="Unassembled WGS sequence"/>
</dbReference>
<evidence type="ECO:0000256" key="13">
    <source>
        <dbReference type="SAM" id="MobiDB-lite"/>
    </source>
</evidence>
<dbReference type="SMART" id="SM00249">
    <property type="entry name" value="PHD"/>
    <property type="match status" value="1"/>
</dbReference>
<keyword evidence="8" id="KW-0238">DNA-binding</keyword>
<name>A0AAD8MKQ2_9APIA</name>
<dbReference type="InterPro" id="IPR007466">
    <property type="entry name" value="Peptidyl-Arg-deiminase_porph"/>
</dbReference>
<dbReference type="PROSITE" id="PS50016">
    <property type="entry name" value="ZF_PHD_2"/>
    <property type="match status" value="1"/>
</dbReference>
<keyword evidence="16" id="KW-1185">Reference proteome</keyword>
<evidence type="ECO:0000256" key="5">
    <source>
        <dbReference type="ARBA" id="ARBA00022801"/>
    </source>
</evidence>
<comment type="caution">
    <text evidence="15">The sequence shown here is derived from an EMBL/GenBank/DDBJ whole genome shotgun (WGS) entry which is preliminary data.</text>
</comment>
<dbReference type="InterPro" id="IPR019787">
    <property type="entry name" value="Znf_PHD-finger"/>
</dbReference>
<dbReference type="GO" id="GO:0045814">
    <property type="term" value="P:negative regulation of gene expression, epigenetic"/>
    <property type="evidence" value="ECO:0007669"/>
    <property type="project" value="TreeGrafter"/>
</dbReference>
<keyword evidence="4 12" id="KW-0863">Zinc-finger</keyword>
<keyword evidence="7" id="KW-0805">Transcription regulation</keyword>